<keyword evidence="1" id="KW-0805">Transcription regulation</keyword>
<dbReference type="GO" id="GO:0042795">
    <property type="term" value="P:snRNA transcription by RNA polymerase II"/>
    <property type="evidence" value="ECO:0007669"/>
    <property type="project" value="TreeGrafter"/>
</dbReference>
<name>A0AAJ6QW78_9ACAR</name>
<dbReference type="SMART" id="SM00717">
    <property type="entry name" value="SANT"/>
    <property type="match status" value="2"/>
</dbReference>
<evidence type="ECO:0000256" key="3">
    <source>
        <dbReference type="ARBA" id="ARBA00023163"/>
    </source>
</evidence>
<dbReference type="InterPro" id="IPR001005">
    <property type="entry name" value="SANT/Myb"/>
</dbReference>
<gene>
    <name evidence="8" type="primary">LOC100906169</name>
</gene>
<reference evidence="8" key="1">
    <citation type="submission" date="2025-08" db="UniProtKB">
        <authorList>
            <consortium name="RefSeq"/>
        </authorList>
    </citation>
    <scope>IDENTIFICATION</scope>
</reference>
<dbReference type="PANTHER" id="PTHR46621:SF1">
    <property type="entry name" value="SNRNA-ACTIVATING PROTEIN COMPLEX SUBUNIT 4"/>
    <property type="match status" value="1"/>
</dbReference>
<feature type="domain" description="Myb-like" evidence="6">
    <location>
        <begin position="319"/>
        <end position="370"/>
    </location>
</feature>
<dbReference type="GO" id="GO:0001006">
    <property type="term" value="F:RNA polymerase III type 3 promoter sequence-specific DNA binding"/>
    <property type="evidence" value="ECO:0007669"/>
    <property type="project" value="TreeGrafter"/>
</dbReference>
<keyword evidence="2" id="KW-0238">DNA-binding</keyword>
<feature type="region of interest" description="Disordered" evidence="5">
    <location>
        <begin position="597"/>
        <end position="649"/>
    </location>
</feature>
<dbReference type="GO" id="GO:0000978">
    <property type="term" value="F:RNA polymerase II cis-regulatory region sequence-specific DNA binding"/>
    <property type="evidence" value="ECO:0007669"/>
    <property type="project" value="TreeGrafter"/>
</dbReference>
<dbReference type="KEGG" id="goe:100906169"/>
<keyword evidence="3" id="KW-0804">Transcription</keyword>
<evidence type="ECO:0000256" key="1">
    <source>
        <dbReference type="ARBA" id="ARBA00023015"/>
    </source>
</evidence>
<dbReference type="GeneID" id="100906169"/>
<keyword evidence="4" id="KW-0539">Nucleus</keyword>
<evidence type="ECO:0000313" key="7">
    <source>
        <dbReference type="Proteomes" id="UP000694867"/>
    </source>
</evidence>
<proteinExistence type="predicted"/>
<dbReference type="GO" id="GO:0019185">
    <property type="term" value="C:snRNA-activating protein complex"/>
    <property type="evidence" value="ECO:0007669"/>
    <property type="project" value="TreeGrafter"/>
</dbReference>
<dbReference type="AlphaFoldDB" id="A0AAJ6QW78"/>
<sequence>MASSPESSVAPSPPPTVLVNFQSLLELNLAYQDLVQKLLDELQSIIAENNELQQEAAEILVIQARNPKTASRSFHLPYFVDSEERTPPVSEDKNLKDAFGIRPLVPTRKWSEKEYIQLQDAVSANVKRRVSSRLILKKNTLQEKLAVLDESSNRALLEEVEEELSELMNLNKMKLLRKYKHERVDWLCISVIDFAGRRSDVELQQMWVNYIWPNLENPPWDPESMQKLEQLLEESTDGRDWDHIAEKCQKHVFQCWELSSQNNAYTKPVKTAGDDLICLYMSLRSIDFVPWVKLADLLQLTAPSKAMRRVETALCATHRKCWTLEEDILFILALYLYRSPNSWENVFKCMEMGDSPRNHNQCSFRLDHLLGTMTFGSAIKIIEAYKHEPRRAVPRNRKKSTMVPWLLSFLMSVVKKVRLACFLQDDPYAELHKIAARSAKNCLVLLNSRHRNIESDAMDSPTDSLKDLRDPNQRARAQRLHEVLDAMTQHNVLPPCSIMVEPTNGILRRSLPVWEIDPSIVSWMEEQMKTSELFQNFERAFNSMFAMPIIASEVILPEVKPLRMRVANKKRRNITFRRKRGSKKPWIKARWKRFREMKANEEQNEDAEGSDAGDLSEPESGIPGFAPTQTTNAARSTPGPSSRAQSTSF</sequence>
<dbReference type="PROSITE" id="PS50090">
    <property type="entry name" value="MYB_LIKE"/>
    <property type="match status" value="1"/>
</dbReference>
<feature type="compositionally biased region" description="Acidic residues" evidence="5">
    <location>
        <begin position="602"/>
        <end position="617"/>
    </location>
</feature>
<accession>A0AAJ6QW78</accession>
<evidence type="ECO:0000259" key="6">
    <source>
        <dbReference type="PROSITE" id="PS50090"/>
    </source>
</evidence>
<evidence type="ECO:0000256" key="5">
    <source>
        <dbReference type="SAM" id="MobiDB-lite"/>
    </source>
</evidence>
<dbReference type="RefSeq" id="XP_003745909.2">
    <property type="nucleotide sequence ID" value="XM_003745861.2"/>
</dbReference>
<dbReference type="GO" id="GO:0042796">
    <property type="term" value="P:snRNA transcription by RNA polymerase III"/>
    <property type="evidence" value="ECO:0007669"/>
    <property type="project" value="TreeGrafter"/>
</dbReference>
<dbReference type="InterPro" id="IPR051575">
    <property type="entry name" value="Myb-like_DNA-bd"/>
</dbReference>
<keyword evidence="7" id="KW-1185">Reference proteome</keyword>
<dbReference type="PANTHER" id="PTHR46621">
    <property type="entry name" value="SNRNA-ACTIVATING PROTEIN COMPLEX SUBUNIT 4"/>
    <property type="match status" value="1"/>
</dbReference>
<protein>
    <submittedName>
        <fullName evidence="8">Uncharacterized protein LOC100906169</fullName>
    </submittedName>
</protein>
<organism evidence="7 8">
    <name type="scientific">Galendromus occidentalis</name>
    <name type="common">western predatory mite</name>
    <dbReference type="NCBI Taxonomy" id="34638"/>
    <lineage>
        <taxon>Eukaryota</taxon>
        <taxon>Metazoa</taxon>
        <taxon>Ecdysozoa</taxon>
        <taxon>Arthropoda</taxon>
        <taxon>Chelicerata</taxon>
        <taxon>Arachnida</taxon>
        <taxon>Acari</taxon>
        <taxon>Parasitiformes</taxon>
        <taxon>Mesostigmata</taxon>
        <taxon>Gamasina</taxon>
        <taxon>Phytoseioidea</taxon>
        <taxon>Phytoseiidae</taxon>
        <taxon>Typhlodrominae</taxon>
        <taxon>Galendromus</taxon>
    </lineage>
</organism>
<dbReference type="Proteomes" id="UP000694867">
    <property type="component" value="Unplaced"/>
</dbReference>
<evidence type="ECO:0000313" key="8">
    <source>
        <dbReference type="RefSeq" id="XP_003745909.2"/>
    </source>
</evidence>
<evidence type="ECO:0000256" key="4">
    <source>
        <dbReference type="ARBA" id="ARBA00023242"/>
    </source>
</evidence>
<feature type="compositionally biased region" description="Polar residues" evidence="5">
    <location>
        <begin position="627"/>
        <end position="649"/>
    </location>
</feature>
<evidence type="ECO:0000256" key="2">
    <source>
        <dbReference type="ARBA" id="ARBA00023125"/>
    </source>
</evidence>